<accession>A0A839A7F8</accession>
<feature type="domain" description="HTH lacI-type" evidence="5">
    <location>
        <begin position="2"/>
        <end position="55"/>
    </location>
</feature>
<dbReference type="InterPro" id="IPR028082">
    <property type="entry name" value="Peripla_BP_I"/>
</dbReference>
<dbReference type="Pfam" id="PF00356">
    <property type="entry name" value="LacI"/>
    <property type="match status" value="1"/>
</dbReference>
<dbReference type="InterPro" id="IPR001761">
    <property type="entry name" value="Peripla_BP/Lac1_sug-bd_dom"/>
</dbReference>
<dbReference type="EMBL" id="JACAOA010000018">
    <property type="protein sequence ID" value="MBA5729603.1"/>
    <property type="molecule type" value="Genomic_DNA"/>
</dbReference>
<evidence type="ECO:0000259" key="5">
    <source>
        <dbReference type="PROSITE" id="PS50932"/>
    </source>
</evidence>
<keyword evidence="1" id="KW-0678">Repressor</keyword>
<dbReference type="GO" id="GO:0003700">
    <property type="term" value="F:DNA-binding transcription factor activity"/>
    <property type="evidence" value="ECO:0007669"/>
    <property type="project" value="TreeGrafter"/>
</dbReference>
<dbReference type="PROSITE" id="PS50932">
    <property type="entry name" value="HTH_LACI_2"/>
    <property type="match status" value="1"/>
</dbReference>
<dbReference type="Pfam" id="PF00532">
    <property type="entry name" value="Peripla_BP_1"/>
    <property type="match status" value="1"/>
</dbReference>
<evidence type="ECO:0000256" key="2">
    <source>
        <dbReference type="ARBA" id="ARBA00023015"/>
    </source>
</evidence>
<dbReference type="AlphaFoldDB" id="A0A839A7F8"/>
<dbReference type="CDD" id="cd01392">
    <property type="entry name" value="HTH_LacI"/>
    <property type="match status" value="1"/>
</dbReference>
<dbReference type="SUPFAM" id="SSF47413">
    <property type="entry name" value="lambda repressor-like DNA-binding domains"/>
    <property type="match status" value="1"/>
</dbReference>
<dbReference type="InterPro" id="IPR000843">
    <property type="entry name" value="HTH_LacI"/>
</dbReference>
<evidence type="ECO:0000313" key="6">
    <source>
        <dbReference type="EMBL" id="MBA5729603.1"/>
    </source>
</evidence>
<dbReference type="GO" id="GO:0000976">
    <property type="term" value="F:transcription cis-regulatory region binding"/>
    <property type="evidence" value="ECO:0007669"/>
    <property type="project" value="TreeGrafter"/>
</dbReference>
<protein>
    <submittedName>
        <fullName evidence="6">LacI family DNA-binding transcriptional regulator</fullName>
    </submittedName>
</protein>
<evidence type="ECO:0000256" key="1">
    <source>
        <dbReference type="ARBA" id="ARBA00022491"/>
    </source>
</evidence>
<dbReference type="SMART" id="SM00354">
    <property type="entry name" value="HTH_LACI"/>
    <property type="match status" value="1"/>
</dbReference>
<keyword evidence="3 6" id="KW-0238">DNA-binding</keyword>
<keyword evidence="7" id="KW-1185">Reference proteome</keyword>
<dbReference type="SUPFAM" id="SSF53822">
    <property type="entry name" value="Periplasmic binding protein-like I"/>
    <property type="match status" value="1"/>
</dbReference>
<evidence type="ECO:0000256" key="4">
    <source>
        <dbReference type="ARBA" id="ARBA00023163"/>
    </source>
</evidence>
<keyword evidence="2" id="KW-0805">Transcription regulation</keyword>
<dbReference type="CDD" id="cd06291">
    <property type="entry name" value="PBP1_Qymf-like"/>
    <property type="match status" value="1"/>
</dbReference>
<dbReference type="PANTHER" id="PTHR30146:SF95">
    <property type="entry name" value="RIBOSE OPERON REPRESSOR"/>
    <property type="match status" value="1"/>
</dbReference>
<dbReference type="Proteomes" id="UP000571018">
    <property type="component" value="Unassembled WGS sequence"/>
</dbReference>
<keyword evidence="4" id="KW-0804">Transcription</keyword>
<name>A0A839A7F8_9LACT</name>
<organism evidence="6 7">
    <name type="scientific">Ruoffia halotolerans</name>
    <dbReference type="NCBI Taxonomy" id="2748684"/>
    <lineage>
        <taxon>Bacteria</taxon>
        <taxon>Bacillati</taxon>
        <taxon>Bacillota</taxon>
        <taxon>Bacilli</taxon>
        <taxon>Lactobacillales</taxon>
        <taxon>Aerococcaceae</taxon>
        <taxon>Ruoffia</taxon>
    </lineage>
</organism>
<proteinExistence type="predicted"/>
<comment type="caution">
    <text evidence="6">The sequence shown here is derived from an EMBL/GenBank/DDBJ whole genome shotgun (WGS) entry which is preliminary data.</text>
</comment>
<dbReference type="Gene3D" id="3.40.50.2300">
    <property type="match status" value="2"/>
</dbReference>
<dbReference type="InterPro" id="IPR010982">
    <property type="entry name" value="Lambda_DNA-bd_dom_sf"/>
</dbReference>
<gene>
    <name evidence="6" type="ORF">HW423_07380</name>
</gene>
<evidence type="ECO:0000256" key="3">
    <source>
        <dbReference type="ARBA" id="ARBA00023125"/>
    </source>
</evidence>
<sequence>MATMKDVAKLAGVSVGSVSNVFNGVKVKKSTYDKVISAVKELDYETNNLARSFKLNHTNTIALIVPTIWHPFFSSIVFHLEEIAEKNGYHVFLCNSNGSADNELSYIKMLRKNKVDGIIAITYTDIDSYVEGSLPFVSIDRHFKDDISIVSSDNFEGGKLAAKKLSEKGAKTLLFVGSHNLRANETTKRRLGFETYCIENHIDYYIIDLLEPHNNFTKDLKVLMEEHPEIDGIFAINDYVGLDIIDTLKQLGKEILVDYQLIGFDGIKMSRERGYLVSTIVQPVEEIAHQAFEILIKQINNPEYSEQKILPIKFAEGGTTY</sequence>
<evidence type="ECO:0000313" key="7">
    <source>
        <dbReference type="Proteomes" id="UP000571018"/>
    </source>
</evidence>
<dbReference type="PANTHER" id="PTHR30146">
    <property type="entry name" value="LACI-RELATED TRANSCRIPTIONAL REPRESSOR"/>
    <property type="match status" value="1"/>
</dbReference>
<dbReference type="RefSeq" id="WP_218931294.1">
    <property type="nucleotide sequence ID" value="NZ_JACAOA010000018.1"/>
</dbReference>
<reference evidence="6 7" key="1">
    <citation type="submission" date="2020-06" db="EMBL/GenBank/DDBJ databases">
        <title>Reclassification of Facklamia ignava, Facklamia soureckii and Facklami tabacinasalis as Falseniella iganva gen. nov., comb. nov., Hutsoniella ignava gen. nov., comb. nov., and Ruoffia tabacinasalis gen. nov., comb. nov and description of Ruoffia haltotolerans sp. nov., isolated from hypersaline Inland Sea of Qatar.</title>
        <authorList>
            <person name="Fotedar R."/>
            <person name="Sankaranarayanan K."/>
            <person name="Lawson P."/>
            <person name="Caldwell M."/>
            <person name="Zeyara A."/>
            <person name="Al Malki A."/>
            <person name="Ali M."/>
        </authorList>
    </citation>
    <scope>NUCLEOTIDE SEQUENCE [LARGE SCALE GENOMIC DNA]</scope>
    <source>
        <strain evidence="6 7">INB8</strain>
    </source>
</reference>
<dbReference type="Gene3D" id="1.10.260.40">
    <property type="entry name" value="lambda repressor-like DNA-binding domains"/>
    <property type="match status" value="1"/>
</dbReference>